<dbReference type="Gene3D" id="3.90.180.10">
    <property type="entry name" value="Medium-chain alcohol dehydrogenases, catalytic domain"/>
    <property type="match status" value="1"/>
</dbReference>
<reference evidence="8 9" key="1">
    <citation type="journal article" date="2018" name="Mol. Biol. Evol.">
        <title>Broad Genomic Sampling Reveals a Smut Pathogenic Ancestry of the Fungal Clade Ustilaginomycotina.</title>
        <authorList>
            <person name="Kijpornyongpan T."/>
            <person name="Mondo S.J."/>
            <person name="Barry K."/>
            <person name="Sandor L."/>
            <person name="Lee J."/>
            <person name="Lipzen A."/>
            <person name="Pangilinan J."/>
            <person name="LaButti K."/>
            <person name="Hainaut M."/>
            <person name="Henrissat B."/>
            <person name="Grigoriev I.V."/>
            <person name="Spatafora J.W."/>
            <person name="Aime M.C."/>
        </authorList>
    </citation>
    <scope>NUCLEOTIDE SEQUENCE [LARGE SCALE GENOMIC DNA]</scope>
    <source>
        <strain evidence="8 9">MCA 5214</strain>
    </source>
</reference>
<dbReference type="Pfam" id="PF08240">
    <property type="entry name" value="ADH_N"/>
    <property type="match status" value="1"/>
</dbReference>
<proteinExistence type="inferred from homology"/>
<evidence type="ECO:0000259" key="7">
    <source>
        <dbReference type="SMART" id="SM00829"/>
    </source>
</evidence>
<dbReference type="InterPro" id="IPR013149">
    <property type="entry name" value="ADH-like_C"/>
</dbReference>
<dbReference type="GO" id="GO:0008270">
    <property type="term" value="F:zinc ion binding"/>
    <property type="evidence" value="ECO:0007669"/>
    <property type="project" value="InterPro"/>
</dbReference>
<dbReference type="SUPFAM" id="SSF51735">
    <property type="entry name" value="NAD(P)-binding Rossmann-fold domains"/>
    <property type="match status" value="1"/>
</dbReference>
<dbReference type="SMART" id="SM00829">
    <property type="entry name" value="PKS_ER"/>
    <property type="match status" value="1"/>
</dbReference>
<dbReference type="OrthoDB" id="5363962at2759"/>
<dbReference type="InterPro" id="IPR020843">
    <property type="entry name" value="ER"/>
</dbReference>
<evidence type="ECO:0000256" key="1">
    <source>
        <dbReference type="ARBA" id="ARBA00001947"/>
    </source>
</evidence>
<dbReference type="InterPro" id="IPR011032">
    <property type="entry name" value="GroES-like_sf"/>
</dbReference>
<dbReference type="PROSITE" id="PS00059">
    <property type="entry name" value="ADH_ZINC"/>
    <property type="match status" value="1"/>
</dbReference>
<dbReference type="PANTHER" id="PTHR42940:SF7">
    <property type="entry name" value="ALCOHOL DEHYDROGENASE-LIKE N-TERMINAL DOMAIN-CONTAINING PROTEIN"/>
    <property type="match status" value="1"/>
</dbReference>
<feature type="domain" description="Enoyl reductase (ER)" evidence="7">
    <location>
        <begin position="18"/>
        <end position="348"/>
    </location>
</feature>
<evidence type="ECO:0000313" key="9">
    <source>
        <dbReference type="Proteomes" id="UP000245884"/>
    </source>
</evidence>
<dbReference type="PANTHER" id="PTHR42940">
    <property type="entry name" value="ALCOHOL DEHYDROGENASE 1-RELATED"/>
    <property type="match status" value="1"/>
</dbReference>
<evidence type="ECO:0000313" key="8">
    <source>
        <dbReference type="EMBL" id="PWN25904.1"/>
    </source>
</evidence>
<evidence type="ECO:0000256" key="5">
    <source>
        <dbReference type="ARBA" id="ARBA00023002"/>
    </source>
</evidence>
<keyword evidence="4 6" id="KW-0862">Zinc</keyword>
<dbReference type="AlphaFoldDB" id="A0A316ULT1"/>
<dbReference type="STRING" id="1569628.A0A316ULT1"/>
<evidence type="ECO:0000256" key="6">
    <source>
        <dbReference type="RuleBase" id="RU361277"/>
    </source>
</evidence>
<evidence type="ECO:0000256" key="2">
    <source>
        <dbReference type="ARBA" id="ARBA00008072"/>
    </source>
</evidence>
<dbReference type="GeneID" id="37028639"/>
<dbReference type="InterPro" id="IPR002328">
    <property type="entry name" value="ADH_Zn_CS"/>
</dbReference>
<evidence type="ECO:0000256" key="4">
    <source>
        <dbReference type="ARBA" id="ARBA00022833"/>
    </source>
</evidence>
<keyword evidence="3 6" id="KW-0479">Metal-binding</keyword>
<dbReference type="InterPro" id="IPR036291">
    <property type="entry name" value="NAD(P)-bd_dom_sf"/>
</dbReference>
<dbReference type="EMBL" id="KZ819674">
    <property type="protein sequence ID" value="PWN25904.1"/>
    <property type="molecule type" value="Genomic_DNA"/>
</dbReference>
<dbReference type="GO" id="GO:0005737">
    <property type="term" value="C:cytoplasm"/>
    <property type="evidence" value="ECO:0007669"/>
    <property type="project" value="TreeGrafter"/>
</dbReference>
<comment type="similarity">
    <text evidence="2 6">Belongs to the zinc-containing alcohol dehydrogenase family.</text>
</comment>
<gene>
    <name evidence="8" type="ORF">BDZ90DRAFT_233909</name>
</gene>
<organism evidence="8 9">
    <name type="scientific">Jaminaea rosea</name>
    <dbReference type="NCBI Taxonomy" id="1569628"/>
    <lineage>
        <taxon>Eukaryota</taxon>
        <taxon>Fungi</taxon>
        <taxon>Dikarya</taxon>
        <taxon>Basidiomycota</taxon>
        <taxon>Ustilaginomycotina</taxon>
        <taxon>Exobasidiomycetes</taxon>
        <taxon>Microstromatales</taxon>
        <taxon>Microstromatales incertae sedis</taxon>
        <taxon>Jaminaea</taxon>
    </lineage>
</organism>
<sequence length="349" mass="36928">MSSSIPKEHRAAVVEKKGAPLTVKTVPTPTPKDHQVLIKVSASGVCFSDHFAVEGVMGTPFPYTPGHEVVGHLVSKGSGVSDEYKEGSLVGLGWNGGYCHQCEACRKGEFYSCHSFQVTGVTAHTGGGHQEYVLAHWTAVVKLPENTGISLPEMAPLLCAGLTVNDALRHGKAKAGDVVLIQGIGGLGHLALQFARKAGFHVVAVSGSESKRDLALQLGAHDYFAAKDASKIKEKYGGAKLAVATAPSAASIGPLLPLLARNGDLVIVGVPTDGKNFEFDPLAMVTQRLNVRGLTCGCSINNEELVNFAALGDNKVKAMVQTYKLDDANKAYEEVIKGNPKFRNVIVFE</sequence>
<dbReference type="Pfam" id="PF00107">
    <property type="entry name" value="ADH_zinc_N"/>
    <property type="match status" value="1"/>
</dbReference>
<dbReference type="Gene3D" id="3.40.50.720">
    <property type="entry name" value="NAD(P)-binding Rossmann-like Domain"/>
    <property type="match status" value="1"/>
</dbReference>
<accession>A0A316ULT1</accession>
<protein>
    <submittedName>
        <fullName evidence="8">Zinc-type alcohol dehydrogenase</fullName>
    </submittedName>
</protein>
<dbReference type="SUPFAM" id="SSF50129">
    <property type="entry name" value="GroES-like"/>
    <property type="match status" value="1"/>
</dbReference>
<dbReference type="Proteomes" id="UP000245884">
    <property type="component" value="Unassembled WGS sequence"/>
</dbReference>
<comment type="cofactor">
    <cofactor evidence="1 6">
        <name>Zn(2+)</name>
        <dbReference type="ChEBI" id="CHEBI:29105"/>
    </cofactor>
</comment>
<dbReference type="InterPro" id="IPR013154">
    <property type="entry name" value="ADH-like_N"/>
</dbReference>
<evidence type="ECO:0000256" key="3">
    <source>
        <dbReference type="ARBA" id="ARBA00022723"/>
    </source>
</evidence>
<keyword evidence="5" id="KW-0560">Oxidoreductase</keyword>
<keyword evidence="9" id="KW-1185">Reference proteome</keyword>
<name>A0A316ULT1_9BASI</name>
<dbReference type="GO" id="GO:0004022">
    <property type="term" value="F:alcohol dehydrogenase (NAD+) activity"/>
    <property type="evidence" value="ECO:0007669"/>
    <property type="project" value="TreeGrafter"/>
</dbReference>
<dbReference type="RefSeq" id="XP_025360516.1">
    <property type="nucleotide sequence ID" value="XM_025506816.1"/>
</dbReference>